<accession>D4D7E3</accession>
<dbReference type="RefSeq" id="XP_003022801.1">
    <property type="nucleotide sequence ID" value="XM_003022755.1"/>
</dbReference>
<feature type="transmembrane region" description="Helical" evidence="2">
    <location>
        <begin position="114"/>
        <end position="132"/>
    </location>
</feature>
<feature type="compositionally biased region" description="Basic residues" evidence="1">
    <location>
        <begin position="32"/>
        <end position="50"/>
    </location>
</feature>
<evidence type="ECO:0000256" key="1">
    <source>
        <dbReference type="SAM" id="MobiDB-lite"/>
    </source>
</evidence>
<dbReference type="KEGG" id="tve:TRV_03025"/>
<evidence type="ECO:0000313" key="4">
    <source>
        <dbReference type="Proteomes" id="UP000008383"/>
    </source>
</evidence>
<dbReference type="Proteomes" id="UP000008383">
    <property type="component" value="Unassembled WGS sequence"/>
</dbReference>
<name>D4D7E3_TRIVH</name>
<feature type="region of interest" description="Disordered" evidence="1">
    <location>
        <begin position="1"/>
        <end position="74"/>
    </location>
</feature>
<keyword evidence="4" id="KW-1185">Reference proteome</keyword>
<keyword evidence="2" id="KW-0812">Transmembrane</keyword>
<dbReference type="EMBL" id="ACYE01000158">
    <property type="protein sequence ID" value="EFE42183.1"/>
    <property type="molecule type" value="Genomic_DNA"/>
</dbReference>
<keyword evidence="2" id="KW-0472">Membrane</keyword>
<proteinExistence type="predicted"/>
<dbReference type="HOGENOM" id="CLU_1090672_0_0_1"/>
<dbReference type="AlphaFoldDB" id="D4D7E3"/>
<feature type="region of interest" description="Disordered" evidence="1">
    <location>
        <begin position="183"/>
        <end position="255"/>
    </location>
</feature>
<feature type="compositionally biased region" description="Polar residues" evidence="1">
    <location>
        <begin position="13"/>
        <end position="24"/>
    </location>
</feature>
<feature type="compositionally biased region" description="Basic and acidic residues" evidence="1">
    <location>
        <begin position="208"/>
        <end position="231"/>
    </location>
</feature>
<organism evidence="3 4">
    <name type="scientific">Trichophyton verrucosum (strain HKI 0517)</name>
    <dbReference type="NCBI Taxonomy" id="663202"/>
    <lineage>
        <taxon>Eukaryota</taxon>
        <taxon>Fungi</taxon>
        <taxon>Dikarya</taxon>
        <taxon>Ascomycota</taxon>
        <taxon>Pezizomycotina</taxon>
        <taxon>Eurotiomycetes</taxon>
        <taxon>Eurotiomycetidae</taxon>
        <taxon>Onygenales</taxon>
        <taxon>Arthrodermataceae</taxon>
        <taxon>Trichophyton</taxon>
    </lineage>
</organism>
<protein>
    <submittedName>
        <fullName evidence="3">Uncharacterized protein</fullName>
    </submittedName>
</protein>
<dbReference type="GeneID" id="9581572"/>
<feature type="compositionally biased region" description="Basic and acidic residues" evidence="1">
    <location>
        <begin position="239"/>
        <end position="255"/>
    </location>
</feature>
<comment type="caution">
    <text evidence="3">The sequence shown here is derived from an EMBL/GenBank/DDBJ whole genome shotgun (WGS) entry which is preliminary data.</text>
</comment>
<gene>
    <name evidence="3" type="ORF">TRV_03025</name>
</gene>
<feature type="compositionally biased region" description="Basic and acidic residues" evidence="1">
    <location>
        <begin position="55"/>
        <end position="64"/>
    </location>
</feature>
<evidence type="ECO:0000313" key="3">
    <source>
        <dbReference type="EMBL" id="EFE42183.1"/>
    </source>
</evidence>
<reference evidence="4" key="1">
    <citation type="journal article" date="2011" name="Genome Biol.">
        <title>Comparative and functional genomics provide insights into the pathogenicity of dermatophytic fungi.</title>
        <authorList>
            <person name="Burmester A."/>
            <person name="Shelest E."/>
            <person name="Gloeckner G."/>
            <person name="Heddergott C."/>
            <person name="Schindler S."/>
            <person name="Staib P."/>
            <person name="Heidel A."/>
            <person name="Felder M."/>
            <person name="Petzold A."/>
            <person name="Szafranski K."/>
            <person name="Feuermann M."/>
            <person name="Pedruzzi I."/>
            <person name="Priebe S."/>
            <person name="Groth M."/>
            <person name="Winkler R."/>
            <person name="Li W."/>
            <person name="Kniemeyer O."/>
            <person name="Schroeckh V."/>
            <person name="Hertweck C."/>
            <person name="Hube B."/>
            <person name="White T.C."/>
            <person name="Platzer M."/>
            <person name="Guthke R."/>
            <person name="Heitman J."/>
            <person name="Woestemeyer J."/>
            <person name="Zipfel P.F."/>
            <person name="Monod M."/>
            <person name="Brakhage A.A."/>
        </authorList>
    </citation>
    <scope>NUCLEOTIDE SEQUENCE [LARGE SCALE GENOMIC DNA]</scope>
    <source>
        <strain evidence="4">HKI 0517</strain>
    </source>
</reference>
<keyword evidence="2" id="KW-1133">Transmembrane helix</keyword>
<sequence length="255" mass="28851">MKLEETKGKTKKMQVSNPGRNSASREGGDGGRRKHPTKHTLGKKRGKKSTPSKPQEQEKSDRGSRTRSYQTSFSRPCLIRSSSKMFQRPTVIHHLAAGQELNHSPRRPASSVSFVRLVVVVVAVVAVVQLLGRLKRSRPGVIAEGPAYLVINTACQARQASMQTMQTTARELLCHPTTNKNFPLWDSRSLKAPTRQRQQNIRGRRHQAASEKARDGLERPETGDERDPEKKRNYRHCKKNADLRKEKKRETGDNF</sequence>
<evidence type="ECO:0000256" key="2">
    <source>
        <dbReference type="SAM" id="Phobius"/>
    </source>
</evidence>